<name>A0AAN5AKN2_9BACT</name>
<dbReference type="NCBIfam" id="TIGR01987">
    <property type="entry name" value="HI0074"/>
    <property type="match status" value="1"/>
</dbReference>
<keyword evidence="2" id="KW-1185">Reference proteome</keyword>
<dbReference type="SUPFAM" id="SSF81593">
    <property type="entry name" value="Nucleotidyltransferase substrate binding subunit/domain"/>
    <property type="match status" value="1"/>
</dbReference>
<accession>A0AAN5AKN2</accession>
<dbReference type="RefSeq" id="WP_053406815.1">
    <property type="nucleotide sequence ID" value="NZ_BQKE01000001.1"/>
</dbReference>
<dbReference type="EMBL" id="BQKE01000001">
    <property type="protein sequence ID" value="GJM61992.1"/>
    <property type="molecule type" value="Genomic_DNA"/>
</dbReference>
<dbReference type="Pfam" id="PF08780">
    <property type="entry name" value="NTase_sub_bind"/>
    <property type="match status" value="1"/>
</dbReference>
<reference evidence="1 2" key="1">
    <citation type="submission" date="2021-12" db="EMBL/GenBank/DDBJ databases">
        <title>Genome sequencing of bacteria with rrn-lacking chromosome and rrn-plasmid.</title>
        <authorList>
            <person name="Anda M."/>
            <person name="Iwasaki W."/>
        </authorList>
    </citation>
    <scope>NUCLEOTIDE SEQUENCE [LARGE SCALE GENOMIC DNA]</scope>
    <source>
        <strain evidence="1 2">NBRC 15940</strain>
    </source>
</reference>
<comment type="caution">
    <text evidence="1">The sequence shown here is derived from an EMBL/GenBank/DDBJ whole genome shotgun (WGS) entry which is preliminary data.</text>
</comment>
<organism evidence="1 2">
    <name type="scientific">Persicobacter diffluens</name>
    <dbReference type="NCBI Taxonomy" id="981"/>
    <lineage>
        <taxon>Bacteria</taxon>
        <taxon>Pseudomonadati</taxon>
        <taxon>Bacteroidota</taxon>
        <taxon>Cytophagia</taxon>
        <taxon>Cytophagales</taxon>
        <taxon>Persicobacteraceae</taxon>
        <taxon>Persicobacter</taxon>
    </lineage>
</organism>
<proteinExistence type="predicted"/>
<gene>
    <name evidence="1" type="ORF">PEDI_25440</name>
</gene>
<dbReference type="Gene3D" id="1.20.120.330">
    <property type="entry name" value="Nucleotidyltransferases domain 2"/>
    <property type="match status" value="1"/>
</dbReference>
<evidence type="ECO:0000313" key="2">
    <source>
        <dbReference type="Proteomes" id="UP001310022"/>
    </source>
</evidence>
<evidence type="ECO:0000313" key="1">
    <source>
        <dbReference type="EMBL" id="GJM61992.1"/>
    </source>
</evidence>
<dbReference type="InterPro" id="IPR010235">
    <property type="entry name" value="HepT"/>
</dbReference>
<protein>
    <submittedName>
        <fullName evidence="1">Nucleotidyltransferase</fullName>
    </submittedName>
</protein>
<sequence length="129" mass="15371">MEELRWKQRFENYQKALSYLELALDKEDVDEVTRAGIIQFFEMTLELAWKTMKDLLNEEGFEVKSPRETIKQSLQYGMIEEGHLWLDALQKRNLMAHTYDQASAVEAEDLIRNEYYPLMLALQSYLENK</sequence>
<dbReference type="Proteomes" id="UP001310022">
    <property type="component" value="Unassembled WGS sequence"/>
</dbReference>
<dbReference type="AlphaFoldDB" id="A0AAN5AKN2"/>